<organism evidence="2 3">
    <name type="scientific">Pleurodeles waltl</name>
    <name type="common">Iberian ribbed newt</name>
    <dbReference type="NCBI Taxonomy" id="8319"/>
    <lineage>
        <taxon>Eukaryota</taxon>
        <taxon>Metazoa</taxon>
        <taxon>Chordata</taxon>
        <taxon>Craniata</taxon>
        <taxon>Vertebrata</taxon>
        <taxon>Euteleostomi</taxon>
        <taxon>Amphibia</taxon>
        <taxon>Batrachia</taxon>
        <taxon>Caudata</taxon>
        <taxon>Salamandroidea</taxon>
        <taxon>Salamandridae</taxon>
        <taxon>Pleurodelinae</taxon>
        <taxon>Pleurodeles</taxon>
    </lineage>
</organism>
<evidence type="ECO:0000256" key="1">
    <source>
        <dbReference type="SAM" id="MobiDB-lite"/>
    </source>
</evidence>
<sequence length="197" mass="20347">MGVILTSAGGGGRPPKFPRQNTAARSKDRRGNSEFPAGPAGDRQKEAGNPLPRGCRLRMEPRGGKGATGAVAPVAIFSVCYADTENLCGALLGGPCNAHAIGMGTAGAPRGPTTPVPASKVLAVKTARTRLAGRGSESPWRRCLQRRHGGFLRPGENRRETAGFPFLTAALPPRSELAWMHRQPVGGASAVPGPGGL</sequence>
<proteinExistence type="predicted"/>
<dbReference type="AlphaFoldDB" id="A0AAV7UQM9"/>
<gene>
    <name evidence="2" type="ORF">NDU88_000675</name>
</gene>
<evidence type="ECO:0000313" key="3">
    <source>
        <dbReference type="Proteomes" id="UP001066276"/>
    </source>
</evidence>
<evidence type="ECO:0000313" key="2">
    <source>
        <dbReference type="EMBL" id="KAJ1191359.1"/>
    </source>
</evidence>
<keyword evidence="3" id="KW-1185">Reference proteome</keyword>
<reference evidence="2" key="1">
    <citation type="journal article" date="2022" name="bioRxiv">
        <title>Sequencing and chromosome-scale assembly of the giantPleurodeles waltlgenome.</title>
        <authorList>
            <person name="Brown T."/>
            <person name="Elewa A."/>
            <person name="Iarovenko S."/>
            <person name="Subramanian E."/>
            <person name="Araus A.J."/>
            <person name="Petzold A."/>
            <person name="Susuki M."/>
            <person name="Suzuki K.-i.T."/>
            <person name="Hayashi T."/>
            <person name="Toyoda A."/>
            <person name="Oliveira C."/>
            <person name="Osipova E."/>
            <person name="Leigh N.D."/>
            <person name="Simon A."/>
            <person name="Yun M.H."/>
        </authorList>
    </citation>
    <scope>NUCLEOTIDE SEQUENCE</scope>
    <source>
        <strain evidence="2">20211129_DDA</strain>
        <tissue evidence="2">Liver</tissue>
    </source>
</reference>
<feature type="region of interest" description="Disordered" evidence="1">
    <location>
        <begin position="1"/>
        <end position="55"/>
    </location>
</feature>
<protein>
    <submittedName>
        <fullName evidence="2">Uncharacterized protein</fullName>
    </submittedName>
</protein>
<accession>A0AAV7UQM9</accession>
<comment type="caution">
    <text evidence="2">The sequence shown here is derived from an EMBL/GenBank/DDBJ whole genome shotgun (WGS) entry which is preliminary data.</text>
</comment>
<dbReference type="Proteomes" id="UP001066276">
    <property type="component" value="Chromosome 2_2"/>
</dbReference>
<dbReference type="EMBL" id="JANPWB010000004">
    <property type="protein sequence ID" value="KAJ1191359.1"/>
    <property type="molecule type" value="Genomic_DNA"/>
</dbReference>
<name>A0AAV7UQM9_PLEWA</name>